<sequence length="237" mass="24544">MEILLVGVVLGCFMAFFGAGAGSLTVPLAVHLLNMTYSEASIAGLSVVLISGAVNTMVVTRRGEIDFRAALPFLVLSIPAAIIVGYLMRNASNTLTAILLSILLFTSSASLFRRSKSEVPSASWKGWIGAALAGSAAGALGVGAGFVVIPALRLISKLKMSVAVGTSSFVLAINALSALAGKRVMPPTHTLFLGLAAGLGVLLAARFTQRINPLLRQRALATFLFIFAAVTLSDVLN</sequence>
<keyword evidence="2 5" id="KW-0812">Transmembrane</keyword>
<feature type="transmembrane region" description="Helical" evidence="5">
    <location>
        <begin position="37"/>
        <end position="58"/>
    </location>
</feature>
<keyword evidence="4 5" id="KW-0472">Membrane</keyword>
<dbReference type="GO" id="GO:0016020">
    <property type="term" value="C:membrane"/>
    <property type="evidence" value="ECO:0007669"/>
    <property type="project" value="UniProtKB-SubCell"/>
</dbReference>
<feature type="transmembrane region" description="Helical" evidence="5">
    <location>
        <begin position="94"/>
        <end position="112"/>
    </location>
</feature>
<dbReference type="AlphaFoldDB" id="A0A6J6Q427"/>
<gene>
    <name evidence="6" type="ORF">UFOPK2342_00818</name>
    <name evidence="7" type="ORF">UFOPK2423_01428</name>
    <name evidence="8" type="ORF">UFOPK3266_01374</name>
    <name evidence="9" type="ORF">UFOPK4367_01075</name>
</gene>
<feature type="transmembrane region" description="Helical" evidence="5">
    <location>
        <begin position="191"/>
        <end position="207"/>
    </location>
</feature>
<dbReference type="EMBL" id="CAEZXN010000044">
    <property type="protein sequence ID" value="CAB4705727.1"/>
    <property type="molecule type" value="Genomic_DNA"/>
</dbReference>
<dbReference type="InterPro" id="IPR002781">
    <property type="entry name" value="TM_pro_TauE-like"/>
</dbReference>
<protein>
    <submittedName>
        <fullName evidence="7">Unannotated protein</fullName>
    </submittedName>
</protein>
<feature type="transmembrane region" description="Helical" evidence="5">
    <location>
        <begin position="219"/>
        <end position="236"/>
    </location>
</feature>
<evidence type="ECO:0000256" key="3">
    <source>
        <dbReference type="ARBA" id="ARBA00022989"/>
    </source>
</evidence>
<reference evidence="7" key="1">
    <citation type="submission" date="2020-05" db="EMBL/GenBank/DDBJ databases">
        <authorList>
            <person name="Chiriac C."/>
            <person name="Salcher M."/>
            <person name="Ghai R."/>
            <person name="Kavagutti S V."/>
        </authorList>
    </citation>
    <scope>NUCLEOTIDE SEQUENCE</scope>
</reference>
<evidence type="ECO:0000313" key="7">
    <source>
        <dbReference type="EMBL" id="CAB4705727.1"/>
    </source>
</evidence>
<name>A0A6J6Q427_9ZZZZ</name>
<evidence type="ECO:0000256" key="4">
    <source>
        <dbReference type="ARBA" id="ARBA00023136"/>
    </source>
</evidence>
<evidence type="ECO:0000313" key="8">
    <source>
        <dbReference type="EMBL" id="CAB4845038.1"/>
    </source>
</evidence>
<keyword evidence="3 5" id="KW-1133">Transmembrane helix</keyword>
<organism evidence="7">
    <name type="scientific">freshwater metagenome</name>
    <dbReference type="NCBI Taxonomy" id="449393"/>
    <lineage>
        <taxon>unclassified sequences</taxon>
        <taxon>metagenomes</taxon>
        <taxon>ecological metagenomes</taxon>
    </lineage>
</organism>
<feature type="transmembrane region" description="Helical" evidence="5">
    <location>
        <begin position="124"/>
        <end position="152"/>
    </location>
</feature>
<dbReference type="EMBL" id="CAEZXB010000012">
    <property type="protein sequence ID" value="CAB4676480.1"/>
    <property type="molecule type" value="Genomic_DNA"/>
</dbReference>
<dbReference type="PANTHER" id="PTHR43701:SF2">
    <property type="entry name" value="MEMBRANE TRANSPORTER PROTEIN YJNA-RELATED"/>
    <property type="match status" value="1"/>
</dbReference>
<evidence type="ECO:0000313" key="6">
    <source>
        <dbReference type="EMBL" id="CAB4676480.1"/>
    </source>
</evidence>
<evidence type="ECO:0000256" key="2">
    <source>
        <dbReference type="ARBA" id="ARBA00022692"/>
    </source>
</evidence>
<feature type="transmembrane region" description="Helical" evidence="5">
    <location>
        <begin position="158"/>
        <end position="179"/>
    </location>
</feature>
<dbReference type="InterPro" id="IPR051598">
    <property type="entry name" value="TSUP/Inactive_protease-like"/>
</dbReference>
<comment type="subcellular location">
    <subcellularLocation>
        <location evidence="1">Membrane</location>
        <topology evidence="1">Multi-pass membrane protein</topology>
    </subcellularLocation>
</comment>
<accession>A0A6J6Q427</accession>
<dbReference type="PANTHER" id="PTHR43701">
    <property type="entry name" value="MEMBRANE TRANSPORTER PROTEIN MJ0441-RELATED"/>
    <property type="match status" value="1"/>
</dbReference>
<proteinExistence type="predicted"/>
<evidence type="ECO:0000256" key="5">
    <source>
        <dbReference type="SAM" id="Phobius"/>
    </source>
</evidence>
<evidence type="ECO:0000256" key="1">
    <source>
        <dbReference type="ARBA" id="ARBA00004141"/>
    </source>
</evidence>
<dbReference type="EMBL" id="CAFBRC010000074">
    <property type="protein sequence ID" value="CAB5076743.1"/>
    <property type="molecule type" value="Genomic_DNA"/>
</dbReference>
<dbReference type="EMBL" id="CAFBAA010000044">
    <property type="protein sequence ID" value="CAB4845038.1"/>
    <property type="molecule type" value="Genomic_DNA"/>
</dbReference>
<evidence type="ECO:0000313" key="9">
    <source>
        <dbReference type="EMBL" id="CAB5076743.1"/>
    </source>
</evidence>
<dbReference type="Pfam" id="PF01925">
    <property type="entry name" value="TauE"/>
    <property type="match status" value="1"/>
</dbReference>
<feature type="transmembrane region" description="Helical" evidence="5">
    <location>
        <begin position="70"/>
        <end position="88"/>
    </location>
</feature>